<dbReference type="SUPFAM" id="SSF53706">
    <property type="entry name" value="Formate dehydrogenase/DMSO reductase, domains 1-3"/>
    <property type="match status" value="1"/>
</dbReference>
<dbReference type="InterPro" id="IPR041957">
    <property type="entry name" value="CT_Nitrate-R-NapA-like"/>
</dbReference>
<keyword evidence="4" id="KW-0004">4Fe-4S</keyword>
<dbReference type="InterPro" id="IPR006963">
    <property type="entry name" value="Mopterin_OxRdtase_4Fe-4S_dom"/>
</dbReference>
<evidence type="ECO:0000256" key="1">
    <source>
        <dbReference type="ARBA" id="ARBA00001942"/>
    </source>
</evidence>
<dbReference type="PANTHER" id="PTHR43105:SF9">
    <property type="entry name" value="NADPH-FE(3+) OXIDOREDUCTASE SUBUNIT ALPHA"/>
    <property type="match status" value="1"/>
</dbReference>
<dbReference type="Pfam" id="PF04879">
    <property type="entry name" value="Molybdop_Fe4S4"/>
    <property type="match status" value="1"/>
</dbReference>
<proteinExistence type="inferred from homology"/>
<dbReference type="PROSITE" id="PS51669">
    <property type="entry name" value="4FE4S_MOW_BIS_MGD"/>
    <property type="match status" value="1"/>
</dbReference>
<dbReference type="InterPro" id="IPR007419">
    <property type="entry name" value="BFD-like_2Fe2S-bd_dom"/>
</dbReference>
<keyword evidence="9" id="KW-0411">Iron-sulfur</keyword>
<dbReference type="Pfam" id="PF00384">
    <property type="entry name" value="Molybdopterin"/>
    <property type="match status" value="1"/>
</dbReference>
<comment type="similarity">
    <text evidence="3">Belongs to the prokaryotic molybdopterin-containing oxidoreductase family. NasA/NapA/NarB subfamily.</text>
</comment>
<dbReference type="InterPro" id="IPR006656">
    <property type="entry name" value="Mopterin_OxRdtase"/>
</dbReference>
<dbReference type="InterPro" id="IPR041854">
    <property type="entry name" value="BFD-like_2Fe2S-bd_dom_sf"/>
</dbReference>
<dbReference type="PROSITE" id="PS00551">
    <property type="entry name" value="MOLYBDOPTERIN_PROK_1"/>
    <property type="match status" value="1"/>
</dbReference>
<evidence type="ECO:0000313" key="12">
    <source>
        <dbReference type="EMBL" id="MFA9460679.1"/>
    </source>
</evidence>
<evidence type="ECO:0000256" key="2">
    <source>
        <dbReference type="ARBA" id="ARBA00001966"/>
    </source>
</evidence>
<comment type="cofactor">
    <cofactor evidence="1">
        <name>Mo-bis(molybdopterin guanine dinucleotide)</name>
        <dbReference type="ChEBI" id="CHEBI:60539"/>
    </cofactor>
</comment>
<keyword evidence="13" id="KW-1185">Reference proteome</keyword>
<feature type="domain" description="4Fe-4S Mo/W bis-MGD-type" evidence="11">
    <location>
        <begin position="7"/>
        <end position="62"/>
    </location>
</feature>
<dbReference type="InterPro" id="IPR006655">
    <property type="entry name" value="Mopterin_OxRdtase_prok_CS"/>
</dbReference>
<evidence type="ECO:0000256" key="6">
    <source>
        <dbReference type="ARBA" id="ARBA00022723"/>
    </source>
</evidence>
<evidence type="ECO:0000256" key="8">
    <source>
        <dbReference type="ARBA" id="ARBA00023004"/>
    </source>
</evidence>
<dbReference type="InterPro" id="IPR050123">
    <property type="entry name" value="Prok_molybdopt-oxidoreductase"/>
</dbReference>
<dbReference type="Gene3D" id="2.20.25.90">
    <property type="entry name" value="ADC-like domains"/>
    <property type="match status" value="1"/>
</dbReference>
<dbReference type="CDD" id="cd02754">
    <property type="entry name" value="MopB_Nitrate-R-NapA-like"/>
    <property type="match status" value="1"/>
</dbReference>
<accession>A0ABV4TTM4</accession>
<dbReference type="SMART" id="SM00926">
    <property type="entry name" value="Molybdop_Fe4S4"/>
    <property type="match status" value="1"/>
</dbReference>
<dbReference type="Gene3D" id="1.10.10.1100">
    <property type="entry name" value="BFD-like [2Fe-2S]-binding domain"/>
    <property type="match status" value="1"/>
</dbReference>
<keyword evidence="5" id="KW-0500">Molybdenum</keyword>
<dbReference type="PANTHER" id="PTHR43105">
    <property type="entry name" value="RESPIRATORY NITRATE REDUCTASE"/>
    <property type="match status" value="1"/>
</dbReference>
<dbReference type="Proteomes" id="UP001575181">
    <property type="component" value="Unassembled WGS sequence"/>
</dbReference>
<dbReference type="Pfam" id="PF04324">
    <property type="entry name" value="Fer2_BFD"/>
    <property type="match status" value="1"/>
</dbReference>
<keyword evidence="7" id="KW-0560">Oxidoreductase</keyword>
<dbReference type="Gene3D" id="3.40.228.10">
    <property type="entry name" value="Dimethylsulfoxide Reductase, domain 2"/>
    <property type="match status" value="1"/>
</dbReference>
<evidence type="ECO:0000259" key="11">
    <source>
        <dbReference type="PROSITE" id="PS51669"/>
    </source>
</evidence>
<evidence type="ECO:0000256" key="10">
    <source>
        <dbReference type="ARBA" id="ARBA00023063"/>
    </source>
</evidence>
<dbReference type="PROSITE" id="PS00490">
    <property type="entry name" value="MOLYBDOPTERIN_PROK_2"/>
    <property type="match status" value="1"/>
</dbReference>
<comment type="caution">
    <text evidence="12">The sequence shown here is derived from an EMBL/GenBank/DDBJ whole genome shotgun (WGS) entry which is preliminary data.</text>
</comment>
<dbReference type="EMBL" id="JBGUAW010000004">
    <property type="protein sequence ID" value="MFA9460679.1"/>
    <property type="molecule type" value="Genomic_DNA"/>
</dbReference>
<evidence type="ECO:0000256" key="3">
    <source>
        <dbReference type="ARBA" id="ARBA00008747"/>
    </source>
</evidence>
<keyword evidence="6" id="KW-0479">Metal-binding</keyword>
<comment type="cofactor">
    <cofactor evidence="2">
        <name>[4Fe-4S] cluster</name>
        <dbReference type="ChEBI" id="CHEBI:49883"/>
    </cofactor>
</comment>
<evidence type="ECO:0000256" key="5">
    <source>
        <dbReference type="ARBA" id="ARBA00022505"/>
    </source>
</evidence>
<keyword evidence="10" id="KW-0534">Nitrate assimilation</keyword>
<dbReference type="InterPro" id="IPR027467">
    <property type="entry name" value="MopterinOxRdtase_cofactor_BS"/>
</dbReference>
<evidence type="ECO:0000313" key="13">
    <source>
        <dbReference type="Proteomes" id="UP001575181"/>
    </source>
</evidence>
<dbReference type="RefSeq" id="WP_373655459.1">
    <property type="nucleotide sequence ID" value="NZ_JBGUAW010000004.1"/>
</dbReference>
<reference evidence="12 13" key="1">
    <citation type="submission" date="2024-08" db="EMBL/GenBank/DDBJ databases">
        <title>Whole-genome sequencing of halo(alkali)philic microorganisms from hypersaline lakes.</title>
        <authorList>
            <person name="Sorokin D.Y."/>
            <person name="Merkel A.Y."/>
            <person name="Messina E."/>
            <person name="Yakimov M."/>
        </authorList>
    </citation>
    <scope>NUCLEOTIDE SEQUENCE [LARGE SCALE GENOMIC DNA]</scope>
    <source>
        <strain evidence="12 13">Cl-TMA</strain>
    </source>
</reference>
<dbReference type="SUPFAM" id="SSF50692">
    <property type="entry name" value="ADC-like"/>
    <property type="match status" value="1"/>
</dbReference>
<protein>
    <submittedName>
        <fullName evidence="12">Molybdopterin-dependent oxidoreductase</fullName>
    </submittedName>
</protein>
<sequence length="887" mass="93542">MSEQREAGPVRTTCPYCGVGCGVRAAGGPEGAAVQGDRRHPANAGRLCSKGAALADTLDDRGRLLRPVVAGQETDWDTALDAVADGLRTVIDRHGPEAVALYCSGQLLTEDYYVANKLVKGYLGTANIDTNSRLCMASAVAGHKRAFGADAVPGAYADAEEADLVVLAGSNAAWTHPVWFQRLQAARKANPAMQVVVIDPRRTATCELADRHLALAPGTDAVLWNGLLVHPAESDAFEADFLRGHTGGVEEALRAARASAPSISAVAEACGLSAAEVAAFYAAFAANERTVTAFSQGVNQSERGTDQVSAILNVHLATGRIGRPGAGPFSLTGQPNAMGGREVGGLANQLAAHMELTPDAVDRLARFWETEAVADEPGPKAVELFDRIAEGRIKAVWIMATNPAVSLPDADRVRAALGDCELVVVSDCVARTDTTATADILLPAAAWGEKDGTVTNSERCISRQRPFRAPPGEARPDWWIMSRVARRLGFGRGFPYESPAAVFREHAALSGFENHGARPFDISALAGLSDAEYDALEPVQWPVNAANPRGTARLFSDGVFATADGRARLVPVEAERPAGAGSDGSLVLNTGRVRDQWHTMTRTGDVARLSEHSPEPYAALHPEDAAALGLADGALARLANDRGEVLARVRVDVGQRPGSVFVPFHWSGPFAARGRVDALVAPRLDAVSGQPASKHATVLPEPFAAAWEGLLLSRRPVELDGVPYWAAARRIACWDYRLAGGEAPADWAAWRRERLGAQGDWLELRDPGAGRYRAACLVDGRLEAVLFAGPGAQAADRAWLSGLFEQAWLDPGQRNALLAGRLEEGAGTGPAVCACFGVDAAQIREAVCSGAVDAEAVGERLGAGTNCGSCLAEVRELVRTSLAEETA</sequence>
<dbReference type="InterPro" id="IPR006657">
    <property type="entry name" value="MoPterin_dinucl-bd_dom"/>
</dbReference>
<dbReference type="Pfam" id="PF01568">
    <property type="entry name" value="Molydop_binding"/>
    <property type="match status" value="1"/>
</dbReference>
<dbReference type="Gene3D" id="3.40.50.740">
    <property type="match status" value="1"/>
</dbReference>
<evidence type="ECO:0000256" key="4">
    <source>
        <dbReference type="ARBA" id="ARBA00022485"/>
    </source>
</evidence>
<dbReference type="InterPro" id="IPR009010">
    <property type="entry name" value="Asp_de-COase-like_dom_sf"/>
</dbReference>
<gene>
    <name evidence="12" type="ORF">ACERLL_07555</name>
</gene>
<dbReference type="Gene3D" id="2.40.40.20">
    <property type="match status" value="1"/>
</dbReference>
<evidence type="ECO:0000256" key="9">
    <source>
        <dbReference type="ARBA" id="ARBA00023014"/>
    </source>
</evidence>
<evidence type="ECO:0000256" key="7">
    <source>
        <dbReference type="ARBA" id="ARBA00023002"/>
    </source>
</evidence>
<name>A0ABV4TTM4_9GAMM</name>
<organism evidence="12 13">
    <name type="scientific">Thiohalorhabdus methylotrophus</name>
    <dbReference type="NCBI Taxonomy" id="3242694"/>
    <lineage>
        <taxon>Bacteria</taxon>
        <taxon>Pseudomonadati</taxon>
        <taxon>Pseudomonadota</taxon>
        <taxon>Gammaproteobacteria</taxon>
        <taxon>Thiohalorhabdales</taxon>
        <taxon>Thiohalorhabdaceae</taxon>
        <taxon>Thiohalorhabdus</taxon>
    </lineage>
</organism>
<dbReference type="CDD" id="cd02791">
    <property type="entry name" value="MopB_CT_Nitrate-R-NapA-like"/>
    <property type="match status" value="1"/>
</dbReference>
<keyword evidence="8" id="KW-0408">Iron</keyword>